<keyword evidence="9" id="KW-1185">Reference proteome</keyword>
<proteinExistence type="inferred from homology"/>
<dbReference type="GO" id="GO:0016491">
    <property type="term" value="F:oxidoreductase activity"/>
    <property type="evidence" value="ECO:0007669"/>
    <property type="project" value="InterPro"/>
</dbReference>
<evidence type="ECO:0000256" key="4">
    <source>
        <dbReference type="SAM" id="SignalP"/>
    </source>
</evidence>
<dbReference type="Pfam" id="PF07732">
    <property type="entry name" value="Cu-oxidase_3"/>
    <property type="match status" value="1"/>
</dbReference>
<gene>
    <name evidence="8" type="ORF">CROQUDRAFT_61647</name>
</gene>
<organism evidence="8 9">
    <name type="scientific">Cronartium quercuum f. sp. fusiforme G11</name>
    <dbReference type="NCBI Taxonomy" id="708437"/>
    <lineage>
        <taxon>Eukaryota</taxon>
        <taxon>Fungi</taxon>
        <taxon>Dikarya</taxon>
        <taxon>Basidiomycota</taxon>
        <taxon>Pucciniomycotina</taxon>
        <taxon>Pucciniomycetes</taxon>
        <taxon>Pucciniales</taxon>
        <taxon>Coleosporiaceae</taxon>
        <taxon>Cronartium</taxon>
    </lineage>
</organism>
<dbReference type="EMBL" id="MU167247">
    <property type="protein sequence ID" value="KAG0147500.1"/>
    <property type="molecule type" value="Genomic_DNA"/>
</dbReference>
<feature type="domain" description="Plastocyanin-like" evidence="5">
    <location>
        <begin position="216"/>
        <end position="358"/>
    </location>
</feature>
<evidence type="ECO:0000256" key="2">
    <source>
        <dbReference type="ARBA" id="ARBA00023008"/>
    </source>
</evidence>
<dbReference type="InterPro" id="IPR011707">
    <property type="entry name" value="Cu-oxidase-like_N"/>
</dbReference>
<dbReference type="PANTHER" id="PTHR11709:SF414">
    <property type="entry name" value="ADR239WP"/>
    <property type="match status" value="1"/>
</dbReference>
<evidence type="ECO:0000259" key="6">
    <source>
        <dbReference type="Pfam" id="PF07731"/>
    </source>
</evidence>
<feature type="signal peptide" evidence="4">
    <location>
        <begin position="1"/>
        <end position="25"/>
    </location>
</feature>
<dbReference type="GO" id="GO:0005507">
    <property type="term" value="F:copper ion binding"/>
    <property type="evidence" value="ECO:0007669"/>
    <property type="project" value="InterPro"/>
</dbReference>
<dbReference type="InterPro" id="IPR045087">
    <property type="entry name" value="Cu-oxidase_fam"/>
</dbReference>
<keyword evidence="4" id="KW-0732">Signal</keyword>
<evidence type="ECO:0000259" key="5">
    <source>
        <dbReference type="Pfam" id="PF00394"/>
    </source>
</evidence>
<dbReference type="CDD" id="cd13857">
    <property type="entry name" value="CuRO_1_Diphenol_Ox"/>
    <property type="match status" value="1"/>
</dbReference>
<dbReference type="SUPFAM" id="SSF49503">
    <property type="entry name" value="Cupredoxins"/>
    <property type="match status" value="3"/>
</dbReference>
<dbReference type="Gene3D" id="2.60.40.420">
    <property type="entry name" value="Cupredoxins - blue copper proteins"/>
    <property type="match status" value="3"/>
</dbReference>
<dbReference type="InterPro" id="IPR001117">
    <property type="entry name" value="Cu-oxidase_2nd"/>
</dbReference>
<dbReference type="Pfam" id="PF07731">
    <property type="entry name" value="Cu-oxidase_2"/>
    <property type="match status" value="1"/>
</dbReference>
<dbReference type="CDD" id="cd13904">
    <property type="entry name" value="CuRO_3_Diphenol_Ox"/>
    <property type="match status" value="1"/>
</dbReference>
<evidence type="ECO:0000256" key="3">
    <source>
        <dbReference type="ARBA" id="ARBA00023180"/>
    </source>
</evidence>
<dbReference type="Proteomes" id="UP000886653">
    <property type="component" value="Unassembled WGS sequence"/>
</dbReference>
<dbReference type="Pfam" id="PF00394">
    <property type="entry name" value="Cu-oxidase"/>
    <property type="match status" value="1"/>
</dbReference>
<reference evidence="8" key="1">
    <citation type="submission" date="2013-11" db="EMBL/GenBank/DDBJ databases">
        <title>Genome sequence of the fusiform rust pathogen reveals effectors for host alternation and coevolution with pine.</title>
        <authorList>
            <consortium name="DOE Joint Genome Institute"/>
            <person name="Smith K."/>
            <person name="Pendleton A."/>
            <person name="Kubisiak T."/>
            <person name="Anderson C."/>
            <person name="Salamov A."/>
            <person name="Aerts A."/>
            <person name="Riley R."/>
            <person name="Clum A."/>
            <person name="Lindquist E."/>
            <person name="Ence D."/>
            <person name="Campbell M."/>
            <person name="Kronenberg Z."/>
            <person name="Feau N."/>
            <person name="Dhillon B."/>
            <person name="Hamelin R."/>
            <person name="Burleigh J."/>
            <person name="Smith J."/>
            <person name="Yandell M."/>
            <person name="Nelson C."/>
            <person name="Grigoriev I."/>
            <person name="Davis J."/>
        </authorList>
    </citation>
    <scope>NUCLEOTIDE SEQUENCE</scope>
    <source>
        <strain evidence="8">G11</strain>
    </source>
</reference>
<accession>A0A9P6NQ17</accession>
<evidence type="ECO:0000313" key="8">
    <source>
        <dbReference type="EMBL" id="KAG0147500.1"/>
    </source>
</evidence>
<keyword evidence="2" id="KW-0186">Copper</keyword>
<comment type="similarity">
    <text evidence="1">Belongs to the multicopper oxidase family.</text>
</comment>
<feature type="chain" id="PRO_5040129932" description="Laccase" evidence="4">
    <location>
        <begin position="26"/>
        <end position="634"/>
    </location>
</feature>
<name>A0A9P6NQ17_9BASI</name>
<comment type="caution">
    <text evidence="8">The sequence shown here is derived from an EMBL/GenBank/DDBJ whole genome shotgun (WGS) entry which is preliminary data.</text>
</comment>
<evidence type="ECO:0000256" key="1">
    <source>
        <dbReference type="ARBA" id="ARBA00010609"/>
    </source>
</evidence>
<feature type="domain" description="Plastocyanin-like" evidence="6">
    <location>
        <begin position="496"/>
        <end position="604"/>
    </location>
</feature>
<protein>
    <recommendedName>
        <fullName evidence="10">Laccase</fullName>
    </recommendedName>
</protein>
<dbReference type="PANTHER" id="PTHR11709">
    <property type="entry name" value="MULTI-COPPER OXIDASE"/>
    <property type="match status" value="1"/>
</dbReference>
<dbReference type="OrthoDB" id="2121828at2759"/>
<evidence type="ECO:0000313" key="9">
    <source>
        <dbReference type="Proteomes" id="UP000886653"/>
    </source>
</evidence>
<dbReference type="InterPro" id="IPR008972">
    <property type="entry name" value="Cupredoxin"/>
</dbReference>
<sequence length="634" mass="69408">MVLPKFKVVILGILSLGTRFSVGVGQKITTVVQVTEQEEHTSFTQETQFVNNQTTTSDGGVKVNSKELHLSPKFKITSEPKTRHYHFEITNRTAAMDGYQRPVLVINGQFPGPLIEANDGDTLKITVNNQINLPVSIHWHGLWQRGTPWMDGVTGVTQCPIPAGTSFKYVFQINGQFGTFWYHAHAQNLAADGIMGPLIVHSVNDPLKRGIDFDNDVVLMVNDWYHNLSTTILDGQLSAAGYQGSLAAPSPNSALINGIGYFNCSLAEANSTCNQQNKTLELRVAPNEKTRIRLIQGGTHALFRFSADGHTLNLTEADSTGVSGPSQIHRLPIHNGQRYSVILDTANDTIGSTFNLRAVMDTDCFAWVAPGITARAGTAMAVVKVVPKNRKRKCGCSTDINPNTQDWNDPIGGPCLDINSTLTPLIPQTIPDKRVVNTSFGTIVQQDPKNSSNTQTLGRFFVSTPNSTNSTTWKTYTHKPVLPQMLKGGRGFLNQSEIATHTLEELGWYDIIINNLDKGIDHSYHLHGVDSHIIGRGQGVLTEAASRNLTYNINNPTRRDTYVIGGGTHAIIRVYCNNPGIWIIHCHLGWHLAAGFAGVFVMQPSVLATFQEPRANRALCSGITAQNQDDTEPG</sequence>
<evidence type="ECO:0008006" key="10">
    <source>
        <dbReference type="Google" id="ProtNLM"/>
    </source>
</evidence>
<keyword evidence="3" id="KW-0325">Glycoprotein</keyword>
<dbReference type="InterPro" id="IPR011706">
    <property type="entry name" value="Cu-oxidase_C"/>
</dbReference>
<evidence type="ECO:0000259" key="7">
    <source>
        <dbReference type="Pfam" id="PF07732"/>
    </source>
</evidence>
<feature type="domain" description="Plastocyanin-like" evidence="7">
    <location>
        <begin position="89"/>
        <end position="202"/>
    </location>
</feature>
<dbReference type="AlphaFoldDB" id="A0A9P6NQ17"/>